<dbReference type="CDD" id="cd00037">
    <property type="entry name" value="CLECT"/>
    <property type="match status" value="1"/>
</dbReference>
<feature type="non-terminal residue" evidence="2">
    <location>
        <position position="245"/>
    </location>
</feature>
<evidence type="ECO:0000259" key="1">
    <source>
        <dbReference type="PROSITE" id="PS50041"/>
    </source>
</evidence>
<dbReference type="Gene3D" id="3.10.100.10">
    <property type="entry name" value="Mannose-Binding Protein A, subunit A"/>
    <property type="match status" value="1"/>
</dbReference>
<dbReference type="AlphaFoldDB" id="A0AAU9WG55"/>
<feature type="domain" description="C-type lectin" evidence="1">
    <location>
        <begin position="1"/>
        <end position="83"/>
    </location>
</feature>
<dbReference type="InterPro" id="IPR016186">
    <property type="entry name" value="C-type_lectin-like/link_sf"/>
</dbReference>
<dbReference type="EMBL" id="CALNXJ010000014">
    <property type="protein sequence ID" value="CAH3113672.1"/>
    <property type="molecule type" value="Genomic_DNA"/>
</dbReference>
<dbReference type="InterPro" id="IPR016187">
    <property type="entry name" value="CTDL_fold"/>
</dbReference>
<dbReference type="SUPFAM" id="SSF56436">
    <property type="entry name" value="C-type lectin-like"/>
    <property type="match status" value="1"/>
</dbReference>
<dbReference type="PROSITE" id="PS50041">
    <property type="entry name" value="C_TYPE_LECTIN_2"/>
    <property type="match status" value="1"/>
</dbReference>
<comment type="caution">
    <text evidence="2">The sequence shown here is derived from an EMBL/GenBank/DDBJ whole genome shotgun (WGS) entry which is preliminary data.</text>
</comment>
<name>A0AAU9WG55_9CNID</name>
<gene>
    <name evidence="2" type="ORF">PMEA_00006075</name>
</gene>
<dbReference type="Proteomes" id="UP001159428">
    <property type="component" value="Unassembled WGS sequence"/>
</dbReference>
<evidence type="ECO:0000313" key="3">
    <source>
        <dbReference type="Proteomes" id="UP001159428"/>
    </source>
</evidence>
<keyword evidence="3" id="KW-1185">Reference proteome</keyword>
<sequence length="245" mass="27779">METESEWYFVKNLTKKRTKTRWFIGLERVDGSHTWDWLSGSIAWVNGTSAGTWRWNTGESNNFGKEKCEEMWLNVKYHNIPCQADVYDEDPGYICEKHVNCSTISNNSENAIFIGRTTRPRSTPQPLATTSKYFSHRTQWMITRNKLISEELVHISMGQASEQAARSLDLAETPTAPLGATTSSKVNDQHENRHDFQDGLPLIDFNGCARPSFSAGNEVKNKRILSEPPVQLEGVYTALCPQSVM</sequence>
<reference evidence="2 3" key="1">
    <citation type="submission" date="2022-05" db="EMBL/GenBank/DDBJ databases">
        <authorList>
            <consortium name="Genoscope - CEA"/>
            <person name="William W."/>
        </authorList>
    </citation>
    <scope>NUCLEOTIDE SEQUENCE [LARGE SCALE GENOMIC DNA]</scope>
</reference>
<accession>A0AAU9WG55</accession>
<dbReference type="Pfam" id="PF00059">
    <property type="entry name" value="Lectin_C"/>
    <property type="match status" value="1"/>
</dbReference>
<proteinExistence type="predicted"/>
<organism evidence="2 3">
    <name type="scientific">Pocillopora meandrina</name>
    <dbReference type="NCBI Taxonomy" id="46732"/>
    <lineage>
        <taxon>Eukaryota</taxon>
        <taxon>Metazoa</taxon>
        <taxon>Cnidaria</taxon>
        <taxon>Anthozoa</taxon>
        <taxon>Hexacorallia</taxon>
        <taxon>Scleractinia</taxon>
        <taxon>Astrocoeniina</taxon>
        <taxon>Pocilloporidae</taxon>
        <taxon>Pocillopora</taxon>
    </lineage>
</organism>
<dbReference type="InterPro" id="IPR001304">
    <property type="entry name" value="C-type_lectin-like"/>
</dbReference>
<evidence type="ECO:0000313" key="2">
    <source>
        <dbReference type="EMBL" id="CAH3113672.1"/>
    </source>
</evidence>
<protein>
    <recommendedName>
        <fullName evidence="1">C-type lectin domain-containing protein</fullName>
    </recommendedName>
</protein>